<dbReference type="RefSeq" id="WP_092696555.1">
    <property type="nucleotide sequence ID" value="NZ_FNQJ01000001.1"/>
</dbReference>
<keyword evidence="2" id="KW-1185">Reference proteome</keyword>
<name>A0A1H3VG53_9BURK</name>
<dbReference type="EMBL" id="FNQJ01000001">
    <property type="protein sequence ID" value="SDZ73746.1"/>
    <property type="molecule type" value="Genomic_DNA"/>
</dbReference>
<dbReference type="AlphaFoldDB" id="A0A1H3VG53"/>
<reference evidence="2" key="1">
    <citation type="submission" date="2016-10" db="EMBL/GenBank/DDBJ databases">
        <authorList>
            <person name="Varghese N."/>
            <person name="Submissions S."/>
        </authorList>
    </citation>
    <scope>NUCLEOTIDE SEQUENCE [LARGE SCALE GENOMIC DNA]</scope>
    <source>
        <strain evidence="2">DSM 25157</strain>
    </source>
</reference>
<dbReference type="STRING" id="592050.SAMN05421875_101121"/>
<gene>
    <name evidence="1" type="ORF">SAMN05421875_101121</name>
</gene>
<dbReference type="Proteomes" id="UP000199002">
    <property type="component" value="Unassembled WGS sequence"/>
</dbReference>
<organism evidence="1 2">
    <name type="scientific">Acidovorax soli</name>
    <dbReference type="NCBI Taxonomy" id="592050"/>
    <lineage>
        <taxon>Bacteria</taxon>
        <taxon>Pseudomonadati</taxon>
        <taxon>Pseudomonadota</taxon>
        <taxon>Betaproteobacteria</taxon>
        <taxon>Burkholderiales</taxon>
        <taxon>Comamonadaceae</taxon>
        <taxon>Acidovorax</taxon>
    </lineage>
</organism>
<evidence type="ECO:0000313" key="1">
    <source>
        <dbReference type="EMBL" id="SDZ73746.1"/>
    </source>
</evidence>
<proteinExistence type="predicted"/>
<sequence>MTNKLTHHHLSAELVNDQHGTAIMLTQQDGIEEPQSVLVHPWQLLAVCEQFGIIASDQQAAKTITALQRRMVGLRDRIDNLADWMAKHSDHRHADLSYEMTKLQALQDLAGEWCADFEEGLPEGSNVQQPAPTEGGY</sequence>
<protein>
    <submittedName>
        <fullName evidence="1">Uncharacterized protein</fullName>
    </submittedName>
</protein>
<accession>A0A1H3VG53</accession>
<dbReference type="GeneID" id="34234623"/>
<evidence type="ECO:0000313" key="2">
    <source>
        <dbReference type="Proteomes" id="UP000199002"/>
    </source>
</evidence>